<evidence type="ECO:0000313" key="1">
    <source>
        <dbReference type="EMBL" id="VDD28946.1"/>
    </source>
</evidence>
<dbReference type="AlphaFoldDB" id="A0A3P6DQX4"/>
<organism evidence="1">
    <name type="scientific">Brassica oleracea</name>
    <name type="common">Wild cabbage</name>
    <dbReference type="NCBI Taxonomy" id="3712"/>
    <lineage>
        <taxon>Eukaryota</taxon>
        <taxon>Viridiplantae</taxon>
        <taxon>Streptophyta</taxon>
        <taxon>Embryophyta</taxon>
        <taxon>Tracheophyta</taxon>
        <taxon>Spermatophyta</taxon>
        <taxon>Magnoliopsida</taxon>
        <taxon>eudicotyledons</taxon>
        <taxon>Gunneridae</taxon>
        <taxon>Pentapetalae</taxon>
        <taxon>rosids</taxon>
        <taxon>malvids</taxon>
        <taxon>Brassicales</taxon>
        <taxon>Brassicaceae</taxon>
        <taxon>Brassiceae</taxon>
        <taxon>Brassica</taxon>
    </lineage>
</organism>
<accession>A0A3P6DQX4</accession>
<name>A0A3P6DQX4_BRAOL</name>
<dbReference type="EMBL" id="LR031875">
    <property type="protein sequence ID" value="VDD28946.1"/>
    <property type="molecule type" value="Genomic_DNA"/>
</dbReference>
<evidence type="ECO:0008006" key="2">
    <source>
        <dbReference type="Google" id="ProtNLM"/>
    </source>
</evidence>
<proteinExistence type="predicted"/>
<sequence length="276" mass="30673">MPPLTLSKFSQILIPMEPTHNYSSSTERPSSEKTIVFSASAEPIGKSTICNSPSSTETASSEEIFVSSVSAKPNGKSIASSATAMKPSVHADVSLGPHEAEMSFRLIHLWEARNPNTKILIGQEMLLIDEEELLFRVFVPAGRVGTFDLSAGSVYKLTNFFGSRSKFQYRVADHSATVSFSWNSSLSVLENPPVLFPVDRFRFHSYDEFRANCASKGDLYDFVGHMKLVNGQTITDHIVLDEADITEKRHLCVHVQSLDRPVMKLYLWDQAASDFC</sequence>
<gene>
    <name evidence="1" type="ORF">BOLC9T54269H</name>
</gene>
<protein>
    <recommendedName>
        <fullName evidence="2">DUF223 domain-containing protein</fullName>
    </recommendedName>
</protein>
<reference evidence="1" key="1">
    <citation type="submission" date="2018-11" db="EMBL/GenBank/DDBJ databases">
        <authorList>
            <consortium name="Genoscope - CEA"/>
            <person name="William W."/>
        </authorList>
    </citation>
    <scope>NUCLEOTIDE SEQUENCE</scope>
</reference>